<organism evidence="2 3">
    <name type="scientific">Chitinophaga pinensis</name>
    <dbReference type="NCBI Taxonomy" id="79329"/>
    <lineage>
        <taxon>Bacteria</taxon>
        <taxon>Pseudomonadati</taxon>
        <taxon>Bacteroidota</taxon>
        <taxon>Chitinophagia</taxon>
        <taxon>Chitinophagales</taxon>
        <taxon>Chitinophagaceae</taxon>
        <taxon>Chitinophaga</taxon>
    </lineage>
</organism>
<protein>
    <submittedName>
        <fullName evidence="2">DUF4375 domain-containing protein</fullName>
    </submittedName>
</protein>
<dbReference type="AlphaFoldDB" id="A0A5C6LTR1"/>
<evidence type="ECO:0000259" key="1">
    <source>
        <dbReference type="Pfam" id="PF14300"/>
    </source>
</evidence>
<name>A0A5C6LTR1_9BACT</name>
<accession>A0A5C6LTR1</accession>
<dbReference type="Pfam" id="PF14300">
    <property type="entry name" value="DMP19"/>
    <property type="match status" value="1"/>
</dbReference>
<dbReference type="EMBL" id="VOHS01000011">
    <property type="protein sequence ID" value="TWV99947.1"/>
    <property type="molecule type" value="Genomic_DNA"/>
</dbReference>
<dbReference type="InterPro" id="IPR025402">
    <property type="entry name" value="DMP19_C"/>
</dbReference>
<dbReference type="RefSeq" id="WP_146305550.1">
    <property type="nucleotide sequence ID" value="NZ_VOHS01000011.1"/>
</dbReference>
<keyword evidence="3" id="KW-1185">Reference proteome</keyword>
<proteinExistence type="predicted"/>
<evidence type="ECO:0000313" key="2">
    <source>
        <dbReference type="EMBL" id="TWV99947.1"/>
    </source>
</evidence>
<dbReference type="Gene3D" id="1.20.1420.60">
    <property type="match status" value="1"/>
</dbReference>
<dbReference type="Proteomes" id="UP000318815">
    <property type="component" value="Unassembled WGS sequence"/>
</dbReference>
<reference evidence="2 3" key="1">
    <citation type="submission" date="2019-08" db="EMBL/GenBank/DDBJ databases">
        <title>Whole genome sequencing of chitin degrading bacteria Chitinophaga pinensis YS16.</title>
        <authorList>
            <person name="Singh R.P."/>
            <person name="Manchanda G."/>
            <person name="Maurya I.K."/>
            <person name="Joshi N.K."/>
            <person name="Srivastava A.K."/>
        </authorList>
    </citation>
    <scope>NUCLEOTIDE SEQUENCE [LARGE SCALE GENOMIC DNA]</scope>
    <source>
        <strain evidence="2 3">YS-16</strain>
    </source>
</reference>
<comment type="caution">
    <text evidence="2">The sequence shown here is derived from an EMBL/GenBank/DDBJ whole genome shotgun (WGS) entry which is preliminary data.</text>
</comment>
<sequence length="348" mass="41478">MKTNYKLSTGDKAFIEEHLNGDLYNKTDPENQIRPEISPIDYYRLHNMDFNWAVLSPLSKMVAAYLEKKQQDLTEAIAVTSPGQKLLFFWWYLDGQVTNGGFSQFIDNGYDKYFPAVLNGLKQLPNKKYYELVEKVYFLYLKGKSDTVNKNNIPYFKINAQLYKDLEAFIREHQEQFIKPIDKKYTGRVEHKTDNVVEVLEVKKGVPEGKYEKYVDGVQIEEIFYSKGKQIGEKKFKEGQPYEEKRTDSTVKNMEHTLKYYPNGQLKSHTKRIIKDSYNSNMVFRDRFYDTGIIKAQYWEDETEKIHIRRYFDDGQIRSYHTIKKIENERFNKLNEYLICFDENKKKR</sequence>
<dbReference type="OrthoDB" id="6334863at2"/>
<dbReference type="Gene3D" id="3.90.930.1">
    <property type="match status" value="1"/>
</dbReference>
<feature type="domain" description="DNA mimic protein DMP19 C-terminal" evidence="1">
    <location>
        <begin position="81"/>
        <end position="163"/>
    </location>
</feature>
<gene>
    <name evidence="2" type="ORF">FEF09_13195</name>
</gene>
<evidence type="ECO:0000313" key="3">
    <source>
        <dbReference type="Proteomes" id="UP000318815"/>
    </source>
</evidence>